<keyword evidence="2" id="KW-1185">Reference proteome</keyword>
<dbReference type="EMBL" id="KQ982860">
    <property type="protein sequence ID" value="KYQ49797.1"/>
    <property type="molecule type" value="Genomic_DNA"/>
</dbReference>
<proteinExistence type="predicted"/>
<name>A0A151WPQ5_9HYME</name>
<accession>A0A151WPQ5</accession>
<feature type="non-terminal residue" evidence="1">
    <location>
        <position position="1"/>
    </location>
</feature>
<dbReference type="AlphaFoldDB" id="A0A151WPQ5"/>
<gene>
    <name evidence="1" type="ORF">ALC60_11145</name>
</gene>
<reference evidence="1 2" key="1">
    <citation type="submission" date="2015-09" db="EMBL/GenBank/DDBJ databases">
        <title>Trachymyrmex zeteki WGS genome.</title>
        <authorList>
            <person name="Nygaard S."/>
            <person name="Hu H."/>
            <person name="Boomsma J."/>
            <person name="Zhang G."/>
        </authorList>
    </citation>
    <scope>NUCLEOTIDE SEQUENCE [LARGE SCALE GENOMIC DNA]</scope>
    <source>
        <strain evidence="1">Tzet28-1</strain>
        <tissue evidence="1">Whole body</tissue>
    </source>
</reference>
<organism evidence="1 2">
    <name type="scientific">Mycetomoellerius zeteki</name>
    <dbReference type="NCBI Taxonomy" id="64791"/>
    <lineage>
        <taxon>Eukaryota</taxon>
        <taxon>Metazoa</taxon>
        <taxon>Ecdysozoa</taxon>
        <taxon>Arthropoda</taxon>
        <taxon>Hexapoda</taxon>
        <taxon>Insecta</taxon>
        <taxon>Pterygota</taxon>
        <taxon>Neoptera</taxon>
        <taxon>Endopterygota</taxon>
        <taxon>Hymenoptera</taxon>
        <taxon>Apocrita</taxon>
        <taxon>Aculeata</taxon>
        <taxon>Formicoidea</taxon>
        <taxon>Formicidae</taxon>
        <taxon>Myrmicinae</taxon>
        <taxon>Mycetomoellerius</taxon>
    </lineage>
</organism>
<evidence type="ECO:0000313" key="2">
    <source>
        <dbReference type="Proteomes" id="UP000075809"/>
    </source>
</evidence>
<dbReference type="Proteomes" id="UP000075809">
    <property type="component" value="Unassembled WGS sequence"/>
</dbReference>
<protein>
    <submittedName>
        <fullName evidence="1">Uncharacterized protein</fullName>
    </submittedName>
</protein>
<sequence length="180" mass="19621">SSSTAYARGGREQGVHLLETCFLRVSVLRAGKIFAIYYAIFEEKRRPFRSFASEPVAFSLPSLGVHQCNLDCQSGRPTAEVFIGTTNGRDSGYKSVLQVPMLVHRVVSANHRISSLRQDIVESVLFSGCSGCTPAFGGISAATSAWRAACLRKVKDSGLGMPSFRSPNDNFEIDRSTHKT</sequence>
<evidence type="ECO:0000313" key="1">
    <source>
        <dbReference type="EMBL" id="KYQ49797.1"/>
    </source>
</evidence>